<gene>
    <name evidence="10" type="ORF">SAMN05428642_10387</name>
</gene>
<accession>A0A1K2ILN1</accession>
<dbReference type="AlphaFoldDB" id="A0A1K2ILN1"/>
<sequence>MEKDRLIYTISRFDHYFESVNNKTAVYIAINTFVLSGVLASYVNIDKYIKEYTDIFNLILCAILGLGLITLIILVLASIPYFSKKPNSLFYFGTIGTLSKEDFIEQSKKYDSKDELKDLRSQVHILSKGLNKKFERLKLSGRLLVFQFIGLVPLIIIFLINKF</sequence>
<keyword evidence="6" id="KW-0051">Antiviral defense</keyword>
<keyword evidence="5 8" id="KW-1133">Transmembrane helix</keyword>
<dbReference type="OrthoDB" id="1363277at2"/>
<keyword evidence="2" id="KW-1003">Cell membrane</keyword>
<reference evidence="10 11" key="1">
    <citation type="submission" date="2016-10" db="EMBL/GenBank/DDBJ databases">
        <authorList>
            <person name="de Groot N.N."/>
        </authorList>
    </citation>
    <scope>NUCLEOTIDE SEQUENCE [LARGE SCALE GENOMIC DNA]</scope>
    <source>
        <strain evidence="10 11">DSM 18180</strain>
    </source>
</reference>
<evidence type="ECO:0000313" key="11">
    <source>
        <dbReference type="Proteomes" id="UP000182544"/>
    </source>
</evidence>
<dbReference type="InterPro" id="IPR043760">
    <property type="entry name" value="PycTM_dom"/>
</dbReference>
<proteinExistence type="predicted"/>
<evidence type="ECO:0000256" key="2">
    <source>
        <dbReference type="ARBA" id="ARBA00022475"/>
    </source>
</evidence>
<evidence type="ECO:0000256" key="6">
    <source>
        <dbReference type="ARBA" id="ARBA00023118"/>
    </source>
</evidence>
<feature type="transmembrane region" description="Helical" evidence="8">
    <location>
        <begin position="55"/>
        <end position="82"/>
    </location>
</feature>
<evidence type="ECO:0000256" key="1">
    <source>
        <dbReference type="ARBA" id="ARBA00004236"/>
    </source>
</evidence>
<dbReference type="GO" id="GO:0051607">
    <property type="term" value="P:defense response to virus"/>
    <property type="evidence" value="ECO:0007669"/>
    <property type="project" value="UniProtKB-KW"/>
</dbReference>
<evidence type="ECO:0000256" key="3">
    <source>
        <dbReference type="ARBA" id="ARBA00022692"/>
    </source>
</evidence>
<feature type="transmembrane region" description="Helical" evidence="8">
    <location>
        <begin position="24"/>
        <end position="43"/>
    </location>
</feature>
<evidence type="ECO:0000256" key="8">
    <source>
        <dbReference type="SAM" id="Phobius"/>
    </source>
</evidence>
<dbReference type="STRING" id="369401.SAMN05428642_10387"/>
<dbReference type="RefSeq" id="WP_072402734.1">
    <property type="nucleotide sequence ID" value="NZ_FPKV01000003.1"/>
</dbReference>
<keyword evidence="3 8" id="KW-0812">Transmembrane</keyword>
<evidence type="ECO:0000256" key="5">
    <source>
        <dbReference type="ARBA" id="ARBA00022989"/>
    </source>
</evidence>
<dbReference type="Proteomes" id="UP000182544">
    <property type="component" value="Unassembled WGS sequence"/>
</dbReference>
<comment type="subcellular location">
    <subcellularLocation>
        <location evidence="1">Cell membrane</location>
    </subcellularLocation>
</comment>
<evidence type="ECO:0000256" key="7">
    <source>
        <dbReference type="ARBA" id="ARBA00023136"/>
    </source>
</evidence>
<dbReference type="GO" id="GO:0005886">
    <property type="term" value="C:plasma membrane"/>
    <property type="evidence" value="ECO:0007669"/>
    <property type="project" value="UniProtKB-SubCell"/>
</dbReference>
<name>A0A1K2ILN1_9FLAO</name>
<protein>
    <recommendedName>
        <fullName evidence="9">Pycsar effector protein domain-containing protein</fullName>
    </recommendedName>
</protein>
<evidence type="ECO:0000256" key="4">
    <source>
        <dbReference type="ARBA" id="ARBA00022741"/>
    </source>
</evidence>
<dbReference type="Pfam" id="PF18967">
    <property type="entry name" value="PycTM"/>
    <property type="match status" value="1"/>
</dbReference>
<feature type="transmembrane region" description="Helical" evidence="8">
    <location>
        <begin position="139"/>
        <end position="160"/>
    </location>
</feature>
<dbReference type="GO" id="GO:0000166">
    <property type="term" value="F:nucleotide binding"/>
    <property type="evidence" value="ECO:0007669"/>
    <property type="project" value="UniProtKB-KW"/>
</dbReference>
<organism evidence="10 11">
    <name type="scientific">Flaviramulus basaltis</name>
    <dbReference type="NCBI Taxonomy" id="369401"/>
    <lineage>
        <taxon>Bacteria</taxon>
        <taxon>Pseudomonadati</taxon>
        <taxon>Bacteroidota</taxon>
        <taxon>Flavobacteriia</taxon>
        <taxon>Flavobacteriales</taxon>
        <taxon>Flavobacteriaceae</taxon>
        <taxon>Flaviramulus</taxon>
    </lineage>
</organism>
<keyword evidence="7 8" id="KW-0472">Membrane</keyword>
<keyword evidence="11" id="KW-1185">Reference proteome</keyword>
<keyword evidence="4" id="KW-0547">Nucleotide-binding</keyword>
<evidence type="ECO:0000313" key="10">
    <source>
        <dbReference type="EMBL" id="SFZ93356.1"/>
    </source>
</evidence>
<dbReference type="EMBL" id="FPKV01000003">
    <property type="protein sequence ID" value="SFZ93356.1"/>
    <property type="molecule type" value="Genomic_DNA"/>
</dbReference>
<feature type="domain" description="Pycsar effector protein" evidence="9">
    <location>
        <begin position="7"/>
        <end position="159"/>
    </location>
</feature>
<evidence type="ECO:0000259" key="9">
    <source>
        <dbReference type="Pfam" id="PF18967"/>
    </source>
</evidence>